<dbReference type="GO" id="GO:0020037">
    <property type="term" value="F:heme binding"/>
    <property type="evidence" value="ECO:0007669"/>
    <property type="project" value="InterPro"/>
</dbReference>
<dbReference type="SUPFAM" id="SSF48695">
    <property type="entry name" value="Multiheme cytochromes"/>
    <property type="match status" value="1"/>
</dbReference>
<dbReference type="OrthoDB" id="338827at2"/>
<dbReference type="SUPFAM" id="SSF46626">
    <property type="entry name" value="Cytochrome c"/>
    <property type="match status" value="1"/>
</dbReference>
<protein>
    <submittedName>
        <fullName evidence="1">Putative repeat protein (TIGR03806 family)</fullName>
    </submittedName>
</protein>
<organism evidence="1 2">
    <name type="scientific">Pedobacter cryoconitis</name>
    <dbReference type="NCBI Taxonomy" id="188932"/>
    <lineage>
        <taxon>Bacteria</taxon>
        <taxon>Pseudomonadati</taxon>
        <taxon>Bacteroidota</taxon>
        <taxon>Sphingobacteriia</taxon>
        <taxon>Sphingobacteriales</taxon>
        <taxon>Sphingobacteriaceae</taxon>
        <taxon>Pedobacter</taxon>
    </lineage>
</organism>
<dbReference type="RefSeq" id="WP_111634873.1">
    <property type="nucleotide sequence ID" value="NZ_QLLR01000019.1"/>
</dbReference>
<proteinExistence type="predicted"/>
<dbReference type="Proteomes" id="UP000249754">
    <property type="component" value="Unassembled WGS sequence"/>
</dbReference>
<name>A0A327SHF8_9SPHI</name>
<reference evidence="1 2" key="1">
    <citation type="submission" date="2018-06" db="EMBL/GenBank/DDBJ databases">
        <title>Genomic Encyclopedia of Archaeal and Bacterial Type Strains, Phase II (KMG-II): from individual species to whole genera.</title>
        <authorList>
            <person name="Goeker M."/>
        </authorList>
    </citation>
    <scope>NUCLEOTIDE SEQUENCE [LARGE SCALE GENOMIC DNA]</scope>
    <source>
        <strain evidence="1 2">DSM 14825</strain>
    </source>
</reference>
<gene>
    <name evidence="1" type="ORF">LY11_03458</name>
</gene>
<comment type="caution">
    <text evidence="1">The sequence shown here is derived from an EMBL/GenBank/DDBJ whole genome shotgun (WGS) entry which is preliminary data.</text>
</comment>
<sequence>MRSKIIVILIFALPVCYVLSCNRNSKTIANNQQEFPQSLASLGLFKGRIDSLLPARGVEIYQLSSTLFTDYAEKQRLIKLPAGKKLRLNGDGLPQFPEGTILAKTFFYSRAKKGKNIARHILETRILRLKNGHWSAGTYHWNQAQDRALYDPVSTEVNVNWLDKSNTVHRVKYHIPSARECVSCHQSSEEIIPIGPKGMNLNREIQVGKKKVNQLSYMQARGKLILEKHIDKISRLPDYENKNIDLEHRARAYLEINCAHCHSSNGMAYRQSIMLGYKVPVEQSGINFNKNNIVDRMGNMGQFHMPKLGTTVLDKQGIDLIRKYITSLN</sequence>
<evidence type="ECO:0000313" key="2">
    <source>
        <dbReference type="Proteomes" id="UP000249754"/>
    </source>
</evidence>
<dbReference type="InterPro" id="IPR036909">
    <property type="entry name" value="Cyt_c-like_dom_sf"/>
</dbReference>
<evidence type="ECO:0000313" key="1">
    <source>
        <dbReference type="EMBL" id="RAJ28138.1"/>
    </source>
</evidence>
<accession>A0A327SHF8</accession>
<dbReference type="EMBL" id="QLLR01000019">
    <property type="protein sequence ID" value="RAJ28138.1"/>
    <property type="molecule type" value="Genomic_DNA"/>
</dbReference>
<dbReference type="InterPro" id="IPR036280">
    <property type="entry name" value="Multihaem_cyt_sf"/>
</dbReference>
<dbReference type="GO" id="GO:0009055">
    <property type="term" value="F:electron transfer activity"/>
    <property type="evidence" value="ECO:0007669"/>
    <property type="project" value="InterPro"/>
</dbReference>
<dbReference type="AlphaFoldDB" id="A0A327SHF8"/>